<dbReference type="AlphaFoldDB" id="A0A7S3B9X8"/>
<name>A0A7S3B9X8_9EUKA</name>
<gene>
    <name evidence="1" type="ORF">HERI1096_LOCUS27326</name>
</gene>
<evidence type="ECO:0000313" key="1">
    <source>
        <dbReference type="EMBL" id="CAE0128853.1"/>
    </source>
</evidence>
<sequence length="197" mass="21461">MTQLLTEAVQQLSVLLGVSKRDPDALKLVEPPHSESNSAAPLVCVVLVSDPLWRSSILSFCTSLLHADMERSCALGASTAEVELFEDVVLGIRDRLMVPQKVELCAADIVFMDQVIFTDSEPILGSDLAGRLQVSGFCGVTCLFTSESPDDIRELEGNPGVDLVVDRSRGVNFEELANQVIPLREARMSNDDHSKYA</sequence>
<proteinExistence type="predicted"/>
<accession>A0A7S3B9X8</accession>
<dbReference type="EMBL" id="HBHX01049413">
    <property type="protein sequence ID" value="CAE0128853.1"/>
    <property type="molecule type" value="Transcribed_RNA"/>
</dbReference>
<protein>
    <submittedName>
        <fullName evidence="1">Uncharacterized protein</fullName>
    </submittedName>
</protein>
<organism evidence="1">
    <name type="scientific">Haptolina ericina</name>
    <dbReference type="NCBI Taxonomy" id="156174"/>
    <lineage>
        <taxon>Eukaryota</taxon>
        <taxon>Haptista</taxon>
        <taxon>Haptophyta</taxon>
        <taxon>Prymnesiophyceae</taxon>
        <taxon>Prymnesiales</taxon>
        <taxon>Prymnesiaceae</taxon>
        <taxon>Haptolina</taxon>
    </lineage>
</organism>
<reference evidence="1" key="1">
    <citation type="submission" date="2021-01" db="EMBL/GenBank/DDBJ databases">
        <authorList>
            <person name="Corre E."/>
            <person name="Pelletier E."/>
            <person name="Niang G."/>
            <person name="Scheremetjew M."/>
            <person name="Finn R."/>
            <person name="Kale V."/>
            <person name="Holt S."/>
            <person name="Cochrane G."/>
            <person name="Meng A."/>
            <person name="Brown T."/>
            <person name="Cohen L."/>
        </authorList>
    </citation>
    <scope>NUCLEOTIDE SEQUENCE</scope>
    <source>
        <strain evidence="1">CCMP281</strain>
    </source>
</reference>